<organism evidence="1 2">
    <name type="scientific">Dermatophagoides pteronyssinus</name>
    <name type="common">European house dust mite</name>
    <dbReference type="NCBI Taxonomy" id="6956"/>
    <lineage>
        <taxon>Eukaryota</taxon>
        <taxon>Metazoa</taxon>
        <taxon>Ecdysozoa</taxon>
        <taxon>Arthropoda</taxon>
        <taxon>Chelicerata</taxon>
        <taxon>Arachnida</taxon>
        <taxon>Acari</taxon>
        <taxon>Acariformes</taxon>
        <taxon>Sarcoptiformes</taxon>
        <taxon>Astigmata</taxon>
        <taxon>Psoroptidia</taxon>
        <taxon>Analgoidea</taxon>
        <taxon>Pyroglyphidae</taxon>
        <taxon>Dermatophagoidinae</taxon>
        <taxon>Dermatophagoides</taxon>
    </lineage>
</organism>
<dbReference type="Proteomes" id="UP000887458">
    <property type="component" value="Unassembled WGS sequence"/>
</dbReference>
<dbReference type="EMBL" id="NJHN03000008">
    <property type="protein sequence ID" value="KAH9426608.1"/>
    <property type="molecule type" value="Genomic_DNA"/>
</dbReference>
<reference evidence="1 2" key="2">
    <citation type="journal article" date="2022" name="Mol. Biol. Evol.">
        <title>Comparative Genomics Reveals Insights into the Divergent Evolution of Astigmatic Mites and Household Pest Adaptations.</title>
        <authorList>
            <person name="Xiong Q."/>
            <person name="Wan A.T."/>
            <person name="Liu X."/>
            <person name="Fung C.S."/>
            <person name="Xiao X."/>
            <person name="Malainual N."/>
            <person name="Hou J."/>
            <person name="Wang L."/>
            <person name="Wang M."/>
            <person name="Yang K.Y."/>
            <person name="Cui Y."/>
            <person name="Leung E.L."/>
            <person name="Nong W."/>
            <person name="Shin S.K."/>
            <person name="Au S.W."/>
            <person name="Jeong K.Y."/>
            <person name="Chew F.T."/>
            <person name="Hui J.H."/>
            <person name="Leung T.F."/>
            <person name="Tungtrongchitr A."/>
            <person name="Zhong N."/>
            <person name="Liu Z."/>
            <person name="Tsui S.K."/>
        </authorList>
    </citation>
    <scope>NUCLEOTIDE SEQUENCE [LARGE SCALE GENOMIC DNA]</scope>
    <source>
        <strain evidence="1">Derp</strain>
    </source>
</reference>
<evidence type="ECO:0000313" key="1">
    <source>
        <dbReference type="EMBL" id="KAH9426608.1"/>
    </source>
</evidence>
<proteinExistence type="predicted"/>
<keyword evidence="2" id="KW-1185">Reference proteome</keyword>
<comment type="caution">
    <text evidence="1">The sequence shown here is derived from an EMBL/GenBank/DDBJ whole genome shotgun (WGS) entry which is preliminary data.</text>
</comment>
<sequence length="68" mass="7745">MIPPPNVKTTTTTCMAANQLHLAMYFKPSWIDYCSVFIIYRTTTLMTYFPSSSSLSFIHSLSVAQEIF</sequence>
<evidence type="ECO:0000313" key="2">
    <source>
        <dbReference type="Proteomes" id="UP000887458"/>
    </source>
</evidence>
<gene>
    <name evidence="1" type="ORF">DERP_002707</name>
</gene>
<reference evidence="1 2" key="1">
    <citation type="journal article" date="2018" name="J. Allergy Clin. Immunol.">
        <title>High-quality assembly of Dermatophagoides pteronyssinus genome and transcriptome reveals a wide range of novel allergens.</title>
        <authorList>
            <person name="Liu X.Y."/>
            <person name="Yang K.Y."/>
            <person name="Wang M.Q."/>
            <person name="Kwok J.S."/>
            <person name="Zeng X."/>
            <person name="Yang Z."/>
            <person name="Xiao X.J."/>
            <person name="Lau C.P."/>
            <person name="Li Y."/>
            <person name="Huang Z.M."/>
            <person name="Ba J.G."/>
            <person name="Yim A.K."/>
            <person name="Ouyang C.Y."/>
            <person name="Ngai S.M."/>
            <person name="Chan T.F."/>
            <person name="Leung E.L."/>
            <person name="Liu L."/>
            <person name="Liu Z.G."/>
            <person name="Tsui S.K."/>
        </authorList>
    </citation>
    <scope>NUCLEOTIDE SEQUENCE [LARGE SCALE GENOMIC DNA]</scope>
    <source>
        <strain evidence="1">Derp</strain>
    </source>
</reference>
<accession>A0ABQ8JVH6</accession>
<name>A0ABQ8JVH6_DERPT</name>
<protein>
    <submittedName>
        <fullName evidence="1">Uncharacterized protein</fullName>
    </submittedName>
</protein>